<evidence type="ECO:0000313" key="2">
    <source>
        <dbReference type="Proteomes" id="UP001341840"/>
    </source>
</evidence>
<keyword evidence="2" id="KW-1185">Reference proteome</keyword>
<dbReference type="EMBL" id="JASCZI010000269">
    <property type="protein sequence ID" value="MED6110633.1"/>
    <property type="molecule type" value="Genomic_DNA"/>
</dbReference>
<name>A0ABU6QFJ7_9FABA</name>
<dbReference type="Proteomes" id="UP001341840">
    <property type="component" value="Unassembled WGS sequence"/>
</dbReference>
<accession>A0ABU6QFJ7</accession>
<proteinExistence type="predicted"/>
<evidence type="ECO:0000313" key="1">
    <source>
        <dbReference type="EMBL" id="MED6110633.1"/>
    </source>
</evidence>
<comment type="caution">
    <text evidence="1">The sequence shown here is derived from an EMBL/GenBank/DDBJ whole genome shotgun (WGS) entry which is preliminary data.</text>
</comment>
<gene>
    <name evidence="1" type="ORF">PIB30_044766</name>
</gene>
<reference evidence="1 2" key="1">
    <citation type="journal article" date="2023" name="Plants (Basel)">
        <title>Bridging the Gap: Combining Genomics and Transcriptomics Approaches to Understand Stylosanthes scabra, an Orphan Legume from the Brazilian Caatinga.</title>
        <authorList>
            <person name="Ferreira-Neto J.R.C."/>
            <person name="da Silva M.D."/>
            <person name="Binneck E."/>
            <person name="de Melo N.F."/>
            <person name="da Silva R.H."/>
            <person name="de Melo A.L.T.M."/>
            <person name="Pandolfi V."/>
            <person name="Bustamante F.O."/>
            <person name="Brasileiro-Vidal A.C."/>
            <person name="Benko-Iseppon A.M."/>
        </authorList>
    </citation>
    <scope>NUCLEOTIDE SEQUENCE [LARGE SCALE GENOMIC DNA]</scope>
    <source>
        <tissue evidence="1">Leaves</tissue>
    </source>
</reference>
<evidence type="ECO:0008006" key="3">
    <source>
        <dbReference type="Google" id="ProtNLM"/>
    </source>
</evidence>
<protein>
    <recommendedName>
        <fullName evidence="3">Reverse transcriptase zinc-binding domain-containing protein</fullName>
    </recommendedName>
</protein>
<organism evidence="1 2">
    <name type="scientific">Stylosanthes scabra</name>
    <dbReference type="NCBI Taxonomy" id="79078"/>
    <lineage>
        <taxon>Eukaryota</taxon>
        <taxon>Viridiplantae</taxon>
        <taxon>Streptophyta</taxon>
        <taxon>Embryophyta</taxon>
        <taxon>Tracheophyta</taxon>
        <taxon>Spermatophyta</taxon>
        <taxon>Magnoliopsida</taxon>
        <taxon>eudicotyledons</taxon>
        <taxon>Gunneridae</taxon>
        <taxon>Pentapetalae</taxon>
        <taxon>rosids</taxon>
        <taxon>fabids</taxon>
        <taxon>Fabales</taxon>
        <taxon>Fabaceae</taxon>
        <taxon>Papilionoideae</taxon>
        <taxon>50 kb inversion clade</taxon>
        <taxon>dalbergioids sensu lato</taxon>
        <taxon>Dalbergieae</taxon>
        <taxon>Pterocarpus clade</taxon>
        <taxon>Stylosanthes</taxon>
    </lineage>
</organism>
<sequence>MRRVYEEGELFLQEGNEDVLLRDLVRGNEIGKGIRKGKQGSSIGGGRVRGRRSVVLASSKCIIQKEFFECEAVLKGDKWIALKGMVKQKTFRVQSALSMALTLEMRNWCSGVQFPESGRSGKFQHSEVACVLCGEHNETVQHLFFTCLWRKTSREIWMILFFAAVWCIWKSHNDKVFGGKQSGIEEMFREVISLKDVWFHNLVTKKLKK</sequence>